<keyword evidence="3" id="KW-1185">Reference proteome</keyword>
<sequence length="162" mass="18618">MKRLKDLLDICLPRVNEVFPWDLLELRQRNPQLLLLDVREPYEFAAAHIPGSINVPRGILETACEYGYEDTHPELAASREREVVVICRSGNRSVLAAWTLQVLGYRRVHSLKTGVRGWNDYEQPLQDGGERELTQDEADAFFTPHLTPAQLGQGWVTHRWQS</sequence>
<reference evidence="2 3" key="1">
    <citation type="submission" date="2018-07" db="EMBL/GenBank/DDBJ databases">
        <title>Genomic Encyclopedia of Type Strains, Phase IV (KMG-IV): sequencing the most valuable type-strain genomes for metagenomic binning, comparative biology and taxonomic classification.</title>
        <authorList>
            <person name="Goeker M."/>
        </authorList>
    </citation>
    <scope>NUCLEOTIDE SEQUENCE [LARGE SCALE GENOMIC DNA]</scope>
    <source>
        <strain evidence="2 3">DSM 26407</strain>
    </source>
</reference>
<dbReference type="Proteomes" id="UP000252707">
    <property type="component" value="Unassembled WGS sequence"/>
</dbReference>
<name>A0A369C4T7_9GAMM</name>
<dbReference type="EMBL" id="QPJY01000008">
    <property type="protein sequence ID" value="RCX28058.1"/>
    <property type="molecule type" value="Genomic_DNA"/>
</dbReference>
<dbReference type="Pfam" id="PF00581">
    <property type="entry name" value="Rhodanese"/>
    <property type="match status" value="1"/>
</dbReference>
<dbReference type="OrthoDB" id="9791096at2"/>
<dbReference type="AlphaFoldDB" id="A0A369C4T7"/>
<feature type="domain" description="Rhodanese" evidence="1">
    <location>
        <begin position="29"/>
        <end position="127"/>
    </location>
</feature>
<dbReference type="InterPro" id="IPR001763">
    <property type="entry name" value="Rhodanese-like_dom"/>
</dbReference>
<proteinExistence type="predicted"/>
<dbReference type="PANTHER" id="PTHR44086:SF10">
    <property type="entry name" value="THIOSULFATE SULFURTRANSFERASE_RHODANESE-LIKE DOMAIN-CONTAINING PROTEIN 3"/>
    <property type="match status" value="1"/>
</dbReference>
<protein>
    <submittedName>
        <fullName evidence="2">Rhodanese-related sulfurtransferase</fullName>
    </submittedName>
</protein>
<dbReference type="PANTHER" id="PTHR44086">
    <property type="entry name" value="THIOSULFATE SULFURTRANSFERASE RDL2, MITOCHONDRIAL-RELATED"/>
    <property type="match status" value="1"/>
</dbReference>
<dbReference type="CDD" id="cd00158">
    <property type="entry name" value="RHOD"/>
    <property type="match status" value="1"/>
</dbReference>
<dbReference type="InterPro" id="IPR036873">
    <property type="entry name" value="Rhodanese-like_dom_sf"/>
</dbReference>
<comment type="caution">
    <text evidence="2">The sequence shown here is derived from an EMBL/GenBank/DDBJ whole genome shotgun (WGS) entry which is preliminary data.</text>
</comment>
<dbReference type="SMART" id="SM00450">
    <property type="entry name" value="RHOD"/>
    <property type="match status" value="1"/>
</dbReference>
<gene>
    <name evidence="2" type="ORF">DFQ59_10886</name>
</gene>
<dbReference type="SUPFAM" id="SSF52821">
    <property type="entry name" value="Rhodanese/Cell cycle control phosphatase"/>
    <property type="match status" value="1"/>
</dbReference>
<accession>A0A369C4T7</accession>
<organism evidence="2 3">
    <name type="scientific">Thioalbus denitrificans</name>
    <dbReference type="NCBI Taxonomy" id="547122"/>
    <lineage>
        <taxon>Bacteria</taxon>
        <taxon>Pseudomonadati</taxon>
        <taxon>Pseudomonadota</taxon>
        <taxon>Gammaproteobacteria</taxon>
        <taxon>Chromatiales</taxon>
        <taxon>Ectothiorhodospiraceae</taxon>
        <taxon>Thioalbus</taxon>
    </lineage>
</organism>
<evidence type="ECO:0000259" key="1">
    <source>
        <dbReference type="PROSITE" id="PS50206"/>
    </source>
</evidence>
<dbReference type="RefSeq" id="WP_114280478.1">
    <property type="nucleotide sequence ID" value="NZ_QPJY01000008.1"/>
</dbReference>
<evidence type="ECO:0000313" key="3">
    <source>
        <dbReference type="Proteomes" id="UP000252707"/>
    </source>
</evidence>
<dbReference type="GO" id="GO:0004792">
    <property type="term" value="F:thiosulfate-cyanide sulfurtransferase activity"/>
    <property type="evidence" value="ECO:0007669"/>
    <property type="project" value="TreeGrafter"/>
</dbReference>
<dbReference type="Gene3D" id="3.40.250.10">
    <property type="entry name" value="Rhodanese-like domain"/>
    <property type="match status" value="1"/>
</dbReference>
<dbReference type="PROSITE" id="PS50206">
    <property type="entry name" value="RHODANESE_3"/>
    <property type="match status" value="1"/>
</dbReference>
<keyword evidence="2" id="KW-0808">Transferase</keyword>
<evidence type="ECO:0000313" key="2">
    <source>
        <dbReference type="EMBL" id="RCX28058.1"/>
    </source>
</evidence>